<sequence length="101" mass="11652">MIEYSSPRDLVITAVKNAIKKTDPTLLKILEVHLESREGKGLDMAYENPEKFVDSMRDLFGEYSGRFFELLLIQEVKELVGFKEQPNSLKEAIEILKTYVL</sequence>
<dbReference type="KEGG" id="ast:Asulf_01789"/>
<protein>
    <recommendedName>
        <fullName evidence="1">Nitrosopumilus output domain-containing protein</fullName>
    </recommendedName>
</protein>
<dbReference type="InterPro" id="IPR044908">
    <property type="entry name" value="NitrOD5-like_sf"/>
</dbReference>
<dbReference type="eggNOG" id="arCOG07117">
    <property type="taxonomic scope" value="Archaea"/>
</dbReference>
<keyword evidence="3" id="KW-1185">Reference proteome</keyword>
<evidence type="ECO:0000313" key="3">
    <source>
        <dbReference type="Proteomes" id="UP000013307"/>
    </source>
</evidence>
<gene>
    <name evidence="2" type="ORF">Asulf_01789</name>
</gene>
<organism evidence="2 3">
    <name type="scientific">Archaeoglobus sulfaticallidus PM70-1</name>
    <dbReference type="NCBI Taxonomy" id="387631"/>
    <lineage>
        <taxon>Archaea</taxon>
        <taxon>Methanobacteriati</taxon>
        <taxon>Methanobacteriota</taxon>
        <taxon>Archaeoglobi</taxon>
        <taxon>Archaeoglobales</taxon>
        <taxon>Archaeoglobaceae</taxon>
        <taxon>Archaeoglobus</taxon>
    </lineage>
</organism>
<dbReference type="Pfam" id="PF11537">
    <property type="entry name" value="NitrOD5"/>
    <property type="match status" value="1"/>
</dbReference>
<dbReference type="AlphaFoldDB" id="N0BN78"/>
<evidence type="ECO:0000313" key="2">
    <source>
        <dbReference type="EMBL" id="AGK61760.1"/>
    </source>
</evidence>
<dbReference type="STRING" id="387631.Asulf_01789"/>
<reference evidence="2 3" key="1">
    <citation type="journal article" date="2013" name="Genome Announc.">
        <title>Complete Genome Sequence of the Thermophilic and Facultatively Chemolithoautotrophic Sulfate Reducer Archaeoglobus sulfaticallidus Strain PM70-1T.</title>
        <authorList>
            <person name="Stokke R."/>
            <person name="Hocking W.P."/>
            <person name="Steinsbu B.O."/>
            <person name="Steen I.H."/>
        </authorList>
    </citation>
    <scope>NUCLEOTIDE SEQUENCE [LARGE SCALE GENOMIC DNA]</scope>
    <source>
        <strain evidence="2">PM70-1</strain>
    </source>
</reference>
<dbReference type="RefSeq" id="WP_015591358.1">
    <property type="nucleotide sequence ID" value="NC_021169.1"/>
</dbReference>
<feature type="domain" description="Nitrosopumilus output" evidence="1">
    <location>
        <begin position="5"/>
        <end position="98"/>
    </location>
</feature>
<dbReference type="OrthoDB" id="85374at2157"/>
<proteinExistence type="predicted"/>
<dbReference type="EMBL" id="CP005290">
    <property type="protein sequence ID" value="AGK61760.1"/>
    <property type="molecule type" value="Genomic_DNA"/>
</dbReference>
<dbReference type="GeneID" id="15393424"/>
<name>N0BN78_9EURY</name>
<dbReference type="InterPro" id="IPR021609">
    <property type="entry name" value="NitrOD5"/>
</dbReference>
<dbReference type="Proteomes" id="UP000013307">
    <property type="component" value="Chromosome"/>
</dbReference>
<accession>N0BN78</accession>
<evidence type="ECO:0000259" key="1">
    <source>
        <dbReference type="Pfam" id="PF11537"/>
    </source>
</evidence>
<dbReference type="Gene3D" id="1.10.1200.200">
    <property type="entry name" value="Protein of unknown function DUF3227"/>
    <property type="match status" value="1"/>
</dbReference>
<dbReference type="HOGENOM" id="CLU_2284905_0_0_2"/>